<evidence type="ECO:0000256" key="2">
    <source>
        <dbReference type="ARBA" id="ARBA00008114"/>
    </source>
</evidence>
<evidence type="ECO:0000313" key="11">
    <source>
        <dbReference type="EMBL" id="GGE06759.1"/>
    </source>
</evidence>
<reference evidence="11" key="1">
    <citation type="journal article" date="2014" name="Int. J. Syst. Evol. Microbiol.">
        <title>Complete genome sequence of Corynebacterium casei LMG S-19264T (=DSM 44701T), isolated from a smear-ripened cheese.</title>
        <authorList>
            <consortium name="US DOE Joint Genome Institute (JGI-PGF)"/>
            <person name="Walter F."/>
            <person name="Albersmeier A."/>
            <person name="Kalinowski J."/>
            <person name="Ruckert C."/>
        </authorList>
    </citation>
    <scope>NUCLEOTIDE SEQUENCE</scope>
    <source>
        <strain evidence="11">CGMCC 1.15519</strain>
    </source>
</reference>
<proteinExistence type="inferred from homology"/>
<name>A0A916ZQP1_9SPHN</name>
<comment type="subcellular location">
    <subcellularLocation>
        <location evidence="1">Membrane</location>
        <topology evidence="1">Multi-pass membrane protein</topology>
    </subcellularLocation>
</comment>
<comment type="similarity">
    <text evidence="2">Belongs to the cation diffusion facilitator (CDF) transporter (TC 2.A.4) family.</text>
</comment>
<gene>
    <name evidence="11" type="ORF">GCM10011529_11450</name>
</gene>
<dbReference type="AlphaFoldDB" id="A0A916ZQP1"/>
<dbReference type="InterPro" id="IPR058533">
    <property type="entry name" value="Cation_efflux_TM"/>
</dbReference>
<evidence type="ECO:0000256" key="7">
    <source>
        <dbReference type="ARBA" id="ARBA00023136"/>
    </source>
</evidence>
<evidence type="ECO:0000256" key="5">
    <source>
        <dbReference type="ARBA" id="ARBA00022692"/>
    </source>
</evidence>
<evidence type="ECO:0000256" key="8">
    <source>
        <dbReference type="SAM" id="Phobius"/>
    </source>
</evidence>
<keyword evidence="3" id="KW-0813">Transport</keyword>
<dbReference type="InterPro" id="IPR027470">
    <property type="entry name" value="Cation_efflux_CTD"/>
</dbReference>
<evidence type="ECO:0000256" key="6">
    <source>
        <dbReference type="ARBA" id="ARBA00022989"/>
    </source>
</evidence>
<dbReference type="Proteomes" id="UP000635071">
    <property type="component" value="Unassembled WGS sequence"/>
</dbReference>
<evidence type="ECO:0000313" key="12">
    <source>
        <dbReference type="Proteomes" id="UP000635071"/>
    </source>
</evidence>
<evidence type="ECO:0000256" key="3">
    <source>
        <dbReference type="ARBA" id="ARBA00022448"/>
    </source>
</evidence>
<dbReference type="InterPro" id="IPR050291">
    <property type="entry name" value="CDF_Transporter"/>
</dbReference>
<accession>A0A916ZQP1</accession>
<dbReference type="PANTHER" id="PTHR43840:SF41">
    <property type="entry name" value="CATION-EFFLUX PUMP FIEF"/>
    <property type="match status" value="1"/>
</dbReference>
<dbReference type="NCBIfam" id="TIGR01297">
    <property type="entry name" value="CDF"/>
    <property type="match status" value="1"/>
</dbReference>
<evidence type="ECO:0000259" key="10">
    <source>
        <dbReference type="Pfam" id="PF16916"/>
    </source>
</evidence>
<dbReference type="SUPFAM" id="SSF161111">
    <property type="entry name" value="Cation efflux protein transmembrane domain-like"/>
    <property type="match status" value="1"/>
</dbReference>
<comment type="caution">
    <text evidence="11">The sequence shown here is derived from an EMBL/GenBank/DDBJ whole genome shotgun (WGS) entry which is preliminary data.</text>
</comment>
<dbReference type="GO" id="GO:0015093">
    <property type="term" value="F:ferrous iron transmembrane transporter activity"/>
    <property type="evidence" value="ECO:0007669"/>
    <property type="project" value="TreeGrafter"/>
</dbReference>
<evidence type="ECO:0000259" key="9">
    <source>
        <dbReference type="Pfam" id="PF01545"/>
    </source>
</evidence>
<dbReference type="GO" id="GO:0015341">
    <property type="term" value="F:zinc efflux antiporter activity"/>
    <property type="evidence" value="ECO:0007669"/>
    <property type="project" value="TreeGrafter"/>
</dbReference>
<protein>
    <submittedName>
        <fullName evidence="11">Iron transporter</fullName>
    </submittedName>
</protein>
<organism evidence="11 12">
    <name type="scientific">Sandarakinorhabdus glacialis</name>
    <dbReference type="NCBI Taxonomy" id="1614636"/>
    <lineage>
        <taxon>Bacteria</taxon>
        <taxon>Pseudomonadati</taxon>
        <taxon>Pseudomonadota</taxon>
        <taxon>Alphaproteobacteria</taxon>
        <taxon>Sphingomonadales</taxon>
        <taxon>Sphingosinicellaceae</taxon>
        <taxon>Sandarakinorhabdus</taxon>
    </lineage>
</organism>
<feature type="transmembrane region" description="Helical" evidence="8">
    <location>
        <begin position="150"/>
        <end position="168"/>
    </location>
</feature>
<sequence>MQSAALASSASAVLLLGLKAWAAWATGSVSMLGSLADTALDLFASLLTLFAVGLASQPADDDHKFGHGKAEAIAALMQTLLIVGSAAVIMWRAILAMGQTELPRAPQVGIGVSVAAIALTMALIAWQRHVVKQTGSIAIATDSLHYQSDLLLNLTVIAALVLDIYLGIHGADAVLGIIISLWIAWSALTSAREAIDMLMDREWPPEKSARLAAIALAVPGVESVHNLRTRSSGVTDFIQFHIWLDPLLTVQVAHDIVDSVEAQLHSVFADAEFFIHIDPRGHIDPLPPKSFERG</sequence>
<reference evidence="11" key="2">
    <citation type="submission" date="2020-09" db="EMBL/GenBank/DDBJ databases">
        <authorList>
            <person name="Sun Q."/>
            <person name="Zhou Y."/>
        </authorList>
    </citation>
    <scope>NUCLEOTIDE SEQUENCE</scope>
    <source>
        <strain evidence="11">CGMCC 1.15519</strain>
    </source>
</reference>
<keyword evidence="12" id="KW-1185">Reference proteome</keyword>
<dbReference type="GO" id="GO:0006882">
    <property type="term" value="P:intracellular zinc ion homeostasis"/>
    <property type="evidence" value="ECO:0007669"/>
    <property type="project" value="TreeGrafter"/>
</dbReference>
<dbReference type="InterPro" id="IPR036837">
    <property type="entry name" value="Cation_efflux_CTD_sf"/>
</dbReference>
<keyword evidence="6 8" id="KW-1133">Transmembrane helix</keyword>
<dbReference type="SUPFAM" id="SSF160240">
    <property type="entry name" value="Cation efflux protein cytoplasmic domain-like"/>
    <property type="match status" value="1"/>
</dbReference>
<feature type="transmembrane region" description="Helical" evidence="8">
    <location>
        <begin position="32"/>
        <end position="52"/>
    </location>
</feature>
<dbReference type="EMBL" id="BMJM01000003">
    <property type="protein sequence ID" value="GGE06759.1"/>
    <property type="molecule type" value="Genomic_DNA"/>
</dbReference>
<dbReference type="GO" id="GO:0005886">
    <property type="term" value="C:plasma membrane"/>
    <property type="evidence" value="ECO:0007669"/>
    <property type="project" value="TreeGrafter"/>
</dbReference>
<evidence type="ECO:0000256" key="1">
    <source>
        <dbReference type="ARBA" id="ARBA00004141"/>
    </source>
</evidence>
<keyword evidence="7 8" id="KW-0472">Membrane</keyword>
<evidence type="ECO:0000256" key="4">
    <source>
        <dbReference type="ARBA" id="ARBA00022475"/>
    </source>
</evidence>
<feature type="transmembrane region" description="Helical" evidence="8">
    <location>
        <begin position="174"/>
        <end position="191"/>
    </location>
</feature>
<dbReference type="Gene3D" id="3.30.70.1350">
    <property type="entry name" value="Cation efflux protein, cytoplasmic domain"/>
    <property type="match status" value="1"/>
</dbReference>
<feature type="domain" description="Cation efflux protein transmembrane" evidence="9">
    <location>
        <begin position="6"/>
        <end position="199"/>
    </location>
</feature>
<dbReference type="GO" id="GO:0015086">
    <property type="term" value="F:cadmium ion transmembrane transporter activity"/>
    <property type="evidence" value="ECO:0007669"/>
    <property type="project" value="TreeGrafter"/>
</dbReference>
<dbReference type="InterPro" id="IPR027469">
    <property type="entry name" value="Cation_efflux_TMD_sf"/>
</dbReference>
<feature type="domain" description="Cation efflux protein cytoplasmic" evidence="10">
    <location>
        <begin position="204"/>
        <end position="279"/>
    </location>
</feature>
<dbReference type="Gene3D" id="1.20.1510.10">
    <property type="entry name" value="Cation efflux protein transmembrane domain"/>
    <property type="match status" value="1"/>
</dbReference>
<feature type="transmembrane region" description="Helical" evidence="8">
    <location>
        <begin position="106"/>
        <end position="126"/>
    </location>
</feature>
<keyword evidence="5 8" id="KW-0812">Transmembrane</keyword>
<keyword evidence="4" id="KW-1003">Cell membrane</keyword>
<dbReference type="InterPro" id="IPR002524">
    <property type="entry name" value="Cation_efflux"/>
</dbReference>
<dbReference type="PANTHER" id="PTHR43840">
    <property type="entry name" value="MITOCHONDRIAL METAL TRANSPORTER 1-RELATED"/>
    <property type="match status" value="1"/>
</dbReference>
<feature type="transmembrane region" description="Helical" evidence="8">
    <location>
        <begin position="73"/>
        <end position="94"/>
    </location>
</feature>
<dbReference type="Pfam" id="PF01545">
    <property type="entry name" value="Cation_efflux"/>
    <property type="match status" value="1"/>
</dbReference>
<dbReference type="Pfam" id="PF16916">
    <property type="entry name" value="ZT_dimer"/>
    <property type="match status" value="1"/>
</dbReference>